<sequence>MLPRLVTRSTLVVPLEIAVPLPPTITPELNSATAESLKLVMASAWSEVSVPVLRTTREVAASMKESTAARLPPLIAPALLTTIAAEGAMNEYSSSPERVAWISPVLITRPEARNVTASSPVRLPLLTRVAPALPR</sequence>
<organism evidence="1 2">
    <name type="scientific">Maliponia aquimaris</name>
    <dbReference type="NCBI Taxonomy" id="1673631"/>
    <lineage>
        <taxon>Bacteria</taxon>
        <taxon>Pseudomonadati</taxon>
        <taxon>Pseudomonadota</taxon>
        <taxon>Alphaproteobacteria</taxon>
        <taxon>Rhodobacterales</taxon>
        <taxon>Paracoccaceae</taxon>
        <taxon>Maliponia</taxon>
    </lineage>
</organism>
<gene>
    <name evidence="1" type="ORF">MAA8898_05130</name>
</gene>
<accession>A0A238L739</accession>
<dbReference type="AlphaFoldDB" id="A0A238L739"/>
<reference evidence="1 2" key="1">
    <citation type="submission" date="2017-05" db="EMBL/GenBank/DDBJ databases">
        <authorList>
            <person name="Song R."/>
            <person name="Chenine A.L."/>
            <person name="Ruprecht R.M."/>
        </authorList>
    </citation>
    <scope>NUCLEOTIDE SEQUENCE [LARGE SCALE GENOMIC DNA]</scope>
    <source>
        <strain evidence="1 2">CECT 8898</strain>
    </source>
</reference>
<proteinExistence type="predicted"/>
<dbReference type="Proteomes" id="UP000207598">
    <property type="component" value="Unassembled WGS sequence"/>
</dbReference>
<evidence type="ECO:0000313" key="1">
    <source>
        <dbReference type="EMBL" id="SMX50923.1"/>
    </source>
</evidence>
<evidence type="ECO:0000313" key="2">
    <source>
        <dbReference type="Proteomes" id="UP000207598"/>
    </source>
</evidence>
<dbReference type="EMBL" id="FXYF01000038">
    <property type="protein sequence ID" value="SMX50923.1"/>
    <property type="molecule type" value="Genomic_DNA"/>
</dbReference>
<protein>
    <submittedName>
        <fullName evidence="1">Uncharacterized protein</fullName>
    </submittedName>
</protein>
<keyword evidence="2" id="KW-1185">Reference proteome</keyword>
<name>A0A238L739_9RHOB</name>